<accession>A0ABV1GH75</accession>
<proteinExistence type="predicted"/>
<dbReference type="Proteomes" id="UP001477672">
    <property type="component" value="Unassembled WGS sequence"/>
</dbReference>
<evidence type="ECO:0000313" key="3">
    <source>
        <dbReference type="Proteomes" id="UP001477672"/>
    </source>
</evidence>
<dbReference type="EMBL" id="JBBMFA010000103">
    <property type="protein sequence ID" value="MEQ2521211.1"/>
    <property type="molecule type" value="Genomic_DNA"/>
</dbReference>
<reference evidence="2 3" key="1">
    <citation type="submission" date="2024-03" db="EMBL/GenBank/DDBJ databases">
        <title>Human intestinal bacterial collection.</title>
        <authorList>
            <person name="Pauvert C."/>
            <person name="Hitch T.C.A."/>
            <person name="Clavel T."/>
        </authorList>
    </citation>
    <scope>NUCLEOTIDE SEQUENCE [LARGE SCALE GENOMIC DNA]</scope>
    <source>
        <strain evidence="2 3">CLA-JM-H11</strain>
    </source>
</reference>
<keyword evidence="3" id="KW-1185">Reference proteome</keyword>
<keyword evidence="1" id="KW-0472">Membrane</keyword>
<evidence type="ECO:0000256" key="1">
    <source>
        <dbReference type="SAM" id="Phobius"/>
    </source>
</evidence>
<protein>
    <submittedName>
        <fullName evidence="2">Uncharacterized protein</fullName>
    </submittedName>
</protein>
<organism evidence="2 3">
    <name type="scientific">Ruthenibacterium intestinale</name>
    <dbReference type="NCBI Taxonomy" id="3133163"/>
    <lineage>
        <taxon>Bacteria</taxon>
        <taxon>Bacillati</taxon>
        <taxon>Bacillota</taxon>
        <taxon>Clostridia</taxon>
        <taxon>Eubacteriales</taxon>
        <taxon>Oscillospiraceae</taxon>
        <taxon>Ruthenibacterium</taxon>
    </lineage>
</organism>
<gene>
    <name evidence="2" type="ORF">WMO24_12335</name>
</gene>
<keyword evidence="1" id="KW-0812">Transmembrane</keyword>
<sequence length="40" mass="4645">MDAQQYLDAKGVIAVKQHRFWAWGAVICMIMVMVTGYKRK</sequence>
<name>A0ABV1GH75_9FIRM</name>
<evidence type="ECO:0000313" key="2">
    <source>
        <dbReference type="EMBL" id="MEQ2521211.1"/>
    </source>
</evidence>
<feature type="transmembrane region" description="Helical" evidence="1">
    <location>
        <begin position="20"/>
        <end position="37"/>
    </location>
</feature>
<keyword evidence="1" id="KW-1133">Transmembrane helix</keyword>
<comment type="caution">
    <text evidence="2">The sequence shown here is derived from an EMBL/GenBank/DDBJ whole genome shotgun (WGS) entry which is preliminary data.</text>
</comment>
<dbReference type="RefSeq" id="WP_349216725.1">
    <property type="nucleotide sequence ID" value="NZ_JBBMFA010000103.1"/>
</dbReference>